<feature type="compositionally biased region" description="Low complexity" evidence="1">
    <location>
        <begin position="21"/>
        <end position="57"/>
    </location>
</feature>
<dbReference type="SUPFAM" id="SSF53756">
    <property type="entry name" value="UDP-Glycosyltransferase/glycogen phosphorylase"/>
    <property type="match status" value="1"/>
</dbReference>
<dbReference type="InterPro" id="IPR055259">
    <property type="entry name" value="YkvP/CgeB_Glyco_trans-like"/>
</dbReference>
<keyword evidence="4" id="KW-1185">Reference proteome</keyword>
<dbReference type="Pfam" id="PF13524">
    <property type="entry name" value="Glyco_trans_1_2"/>
    <property type="match status" value="1"/>
</dbReference>
<feature type="region of interest" description="Disordered" evidence="1">
    <location>
        <begin position="1"/>
        <end position="57"/>
    </location>
</feature>
<accession>A0AAD2CF30</accession>
<feature type="compositionally biased region" description="Basic and acidic residues" evidence="1">
    <location>
        <begin position="183"/>
        <end position="194"/>
    </location>
</feature>
<dbReference type="Proteomes" id="UP001295423">
    <property type="component" value="Unassembled WGS sequence"/>
</dbReference>
<proteinExistence type="predicted"/>
<dbReference type="AlphaFoldDB" id="A0AAD2CF30"/>
<feature type="compositionally biased region" description="Basic residues" evidence="1">
    <location>
        <begin position="172"/>
        <end position="182"/>
    </location>
</feature>
<evidence type="ECO:0000313" key="3">
    <source>
        <dbReference type="EMBL" id="CAJ1932736.1"/>
    </source>
</evidence>
<evidence type="ECO:0000256" key="1">
    <source>
        <dbReference type="SAM" id="MobiDB-lite"/>
    </source>
</evidence>
<organism evidence="3 4">
    <name type="scientific">Cylindrotheca closterium</name>
    <dbReference type="NCBI Taxonomy" id="2856"/>
    <lineage>
        <taxon>Eukaryota</taxon>
        <taxon>Sar</taxon>
        <taxon>Stramenopiles</taxon>
        <taxon>Ochrophyta</taxon>
        <taxon>Bacillariophyta</taxon>
        <taxon>Bacillariophyceae</taxon>
        <taxon>Bacillariophycidae</taxon>
        <taxon>Bacillariales</taxon>
        <taxon>Bacillariaceae</taxon>
        <taxon>Cylindrotheca</taxon>
    </lineage>
</organism>
<evidence type="ECO:0000259" key="2">
    <source>
        <dbReference type="Pfam" id="PF13524"/>
    </source>
</evidence>
<protein>
    <recommendedName>
        <fullName evidence="2">Spore protein YkvP/CgeB glycosyl transferase-like domain-containing protein</fullName>
    </recommendedName>
</protein>
<dbReference type="Gene3D" id="3.40.50.2000">
    <property type="entry name" value="Glycogen Phosphorylase B"/>
    <property type="match status" value="1"/>
</dbReference>
<dbReference type="EMBL" id="CAKOGP040000224">
    <property type="protein sequence ID" value="CAJ1932736.1"/>
    <property type="molecule type" value="Genomic_DNA"/>
</dbReference>
<feature type="compositionally biased region" description="Polar residues" evidence="1">
    <location>
        <begin position="7"/>
        <end position="20"/>
    </location>
</feature>
<comment type="caution">
    <text evidence="3">The sequence shown here is derived from an EMBL/GenBank/DDBJ whole genome shotgun (WGS) entry which is preliminary data.</text>
</comment>
<feature type="region of interest" description="Disordered" evidence="1">
    <location>
        <begin position="164"/>
        <end position="203"/>
    </location>
</feature>
<evidence type="ECO:0000313" key="4">
    <source>
        <dbReference type="Proteomes" id="UP001295423"/>
    </source>
</evidence>
<gene>
    <name evidence="3" type="ORF">CYCCA115_LOCUS2986</name>
</gene>
<sequence length="566" mass="64219">MMYATPHKSSSHNGSTTLRQTPSSALSSRSSSTSSSSSSSPPSISTPSSSSPTLQSLRLTSPRKRIIRPLHHSNHHNTQYSLSSECLRLLTKSNKLLLGIASLLVTWLLTASPYERMALEKLTRNYDIPNGYYDHSFSLQQQQQHSNNPLIRAKRGLPDNLLLLKSSSSSNSHKKNHNLRQRTAKEEEENKVPDVDVTPPSRLRLSPEPFLPTAQTQVHFLADATTPDRTSKFILDGLERSSYLEITAISIAQLHATERQLASLQVFERKSELPLLYVVDWGSMDRDCGLLHTMLQKTSISRSDSILLMDFSASHRHTKCAFLDDYKTKYTKRSVVEKRYYDMTFNWIYPGQLMENEGGDVVHFAPLVLRESFVDLMHNVTTSKVQPLERTNDLLFNWKPGDNSHFGFLRRLVADKVQSLGANVTSFAGSDQGYVEAMLRSKIIVLAQRDEWEGHYRLFEAMASGALVLTDPILAMPPHFQNGTNLVVYHNLEELKRYIRYYSSDKRTKKRLEIAQNGYATVMGRHRTWHRMEEIVFGTALTSVDQLDGQAPTKQERPDLTLVEHS</sequence>
<name>A0AAD2CF30_9STRA</name>
<reference evidence="3" key="1">
    <citation type="submission" date="2023-08" db="EMBL/GenBank/DDBJ databases">
        <authorList>
            <person name="Audoor S."/>
            <person name="Bilcke G."/>
        </authorList>
    </citation>
    <scope>NUCLEOTIDE SEQUENCE</scope>
</reference>
<feature type="domain" description="Spore protein YkvP/CgeB glycosyl transferase-like" evidence="2">
    <location>
        <begin position="433"/>
        <end position="535"/>
    </location>
</feature>